<dbReference type="GO" id="GO:0007165">
    <property type="term" value="P:signal transduction"/>
    <property type="evidence" value="ECO:0007669"/>
    <property type="project" value="InterPro"/>
</dbReference>
<dbReference type="Gene3D" id="3.30.70.270">
    <property type="match status" value="1"/>
</dbReference>
<dbReference type="AlphaFoldDB" id="A0AA95NB71"/>
<dbReference type="InterPro" id="IPR033417">
    <property type="entry name" value="CHASE8"/>
</dbReference>
<evidence type="ECO:0000313" key="5">
    <source>
        <dbReference type="EMBL" id="WIT10809.1"/>
    </source>
</evidence>
<dbReference type="GO" id="GO:0016020">
    <property type="term" value="C:membrane"/>
    <property type="evidence" value="ECO:0007669"/>
    <property type="project" value="InterPro"/>
</dbReference>
<accession>A0AA95NB71</accession>
<sequence>MMTPVSLSSLLQRAQLRVALVALLAVGAVLTLASVAYLRSTTLRNLELVGRSIAYSAEAAVVFRDADASLELLHQIVEREGLSAARIVLGGGQTLATYRRARPPGWQLQLSERLFAIGARSVIEVEGRSLAQVEVEGDGTVFLSLLGWCMAGVALGMLLTALGIRLVSRRLEHSIVAPLRALSAHTRAVREQRAYARRLPPAAVSEIDALSADFNALLAEVQAHEAELLRHQEALRTDNDSLSFQAQHDALTGACSRAYFEECLADAVTRAGQRGGRVGLLFIDADKFKRVNDEHGHEIGDRLLCVLAERLRAGVRESDLVGRLGGDEFVVLIDPLRHAEDAQRVAEQVQQSVRQGRVQLASGEELRPGISVGVAIYPDDGADADALLRYADVEMYRHKLRQRGNDPARV</sequence>
<keyword evidence="1" id="KW-0175">Coiled coil</keyword>
<proteinExistence type="predicted"/>
<reference evidence="5" key="1">
    <citation type="submission" date="2023-01" db="EMBL/GenBank/DDBJ databases">
        <title>Whole genome sequence of Paucibacter sp. S2-9 isolated from pond sediment.</title>
        <authorList>
            <person name="Jung J.Y."/>
        </authorList>
    </citation>
    <scope>NUCLEOTIDE SEQUENCE</scope>
    <source>
        <strain evidence="5">S2-9</strain>
    </source>
</reference>
<dbReference type="Pfam" id="PF00990">
    <property type="entry name" value="GGDEF"/>
    <property type="match status" value="1"/>
</dbReference>
<dbReference type="NCBIfam" id="TIGR00254">
    <property type="entry name" value="GGDEF"/>
    <property type="match status" value="1"/>
</dbReference>
<keyword evidence="5" id="KW-0808">Transferase</keyword>
<keyword evidence="5" id="KW-0548">Nucleotidyltransferase</keyword>
<name>A0AA95NB71_9BURK</name>
<protein>
    <submittedName>
        <fullName evidence="5">Diguanylate cyclase</fullName>
        <ecNumber evidence="5">2.7.7.65</ecNumber>
    </submittedName>
</protein>
<evidence type="ECO:0000256" key="1">
    <source>
        <dbReference type="SAM" id="Coils"/>
    </source>
</evidence>
<dbReference type="PROSITE" id="PS50887">
    <property type="entry name" value="GGDEF"/>
    <property type="match status" value="1"/>
</dbReference>
<evidence type="ECO:0000313" key="6">
    <source>
        <dbReference type="Proteomes" id="UP001177769"/>
    </source>
</evidence>
<dbReference type="PANTHER" id="PTHR46663:SF2">
    <property type="entry name" value="GGDEF DOMAIN-CONTAINING PROTEIN"/>
    <property type="match status" value="1"/>
</dbReference>
<dbReference type="GO" id="GO:0052621">
    <property type="term" value="F:diguanylate cyclase activity"/>
    <property type="evidence" value="ECO:0007669"/>
    <property type="project" value="UniProtKB-EC"/>
</dbReference>
<evidence type="ECO:0000256" key="2">
    <source>
        <dbReference type="SAM" id="Phobius"/>
    </source>
</evidence>
<keyword evidence="6" id="KW-1185">Reference proteome</keyword>
<dbReference type="CDD" id="cd01949">
    <property type="entry name" value="GGDEF"/>
    <property type="match status" value="1"/>
</dbReference>
<dbReference type="InterPro" id="IPR043128">
    <property type="entry name" value="Rev_trsase/Diguanyl_cyclase"/>
</dbReference>
<feature type="coiled-coil region" evidence="1">
    <location>
        <begin position="207"/>
        <end position="234"/>
    </location>
</feature>
<dbReference type="InterPro" id="IPR029787">
    <property type="entry name" value="Nucleotide_cyclase"/>
</dbReference>
<gene>
    <name evidence="5" type="ORF">PFX98_18085</name>
</gene>
<dbReference type="SMART" id="SM00267">
    <property type="entry name" value="GGDEF"/>
    <property type="match status" value="1"/>
</dbReference>
<dbReference type="InterPro" id="IPR052163">
    <property type="entry name" value="DGC-Regulatory_Protein"/>
</dbReference>
<dbReference type="RefSeq" id="WP_285231889.1">
    <property type="nucleotide sequence ID" value="NZ_CP116346.1"/>
</dbReference>
<dbReference type="Proteomes" id="UP001177769">
    <property type="component" value="Chromosome"/>
</dbReference>
<dbReference type="KEGG" id="pais:PFX98_18085"/>
<feature type="transmembrane region" description="Helical" evidence="2">
    <location>
        <begin position="141"/>
        <end position="164"/>
    </location>
</feature>
<dbReference type="SMART" id="SM00304">
    <property type="entry name" value="HAMP"/>
    <property type="match status" value="1"/>
</dbReference>
<dbReference type="PANTHER" id="PTHR46663">
    <property type="entry name" value="DIGUANYLATE CYCLASE DGCT-RELATED"/>
    <property type="match status" value="1"/>
</dbReference>
<keyword evidence="2" id="KW-1133">Transmembrane helix</keyword>
<feature type="domain" description="GGDEF" evidence="4">
    <location>
        <begin position="276"/>
        <end position="410"/>
    </location>
</feature>
<keyword evidence="2" id="KW-0812">Transmembrane</keyword>
<dbReference type="Pfam" id="PF00672">
    <property type="entry name" value="HAMP"/>
    <property type="match status" value="1"/>
</dbReference>
<dbReference type="PROSITE" id="PS50885">
    <property type="entry name" value="HAMP"/>
    <property type="match status" value="1"/>
</dbReference>
<dbReference type="SUPFAM" id="SSF55073">
    <property type="entry name" value="Nucleotide cyclase"/>
    <property type="match status" value="1"/>
</dbReference>
<dbReference type="EC" id="2.7.7.65" evidence="5"/>
<dbReference type="Pfam" id="PF17152">
    <property type="entry name" value="CHASE8"/>
    <property type="match status" value="1"/>
</dbReference>
<keyword evidence="2" id="KW-0472">Membrane</keyword>
<dbReference type="InterPro" id="IPR000160">
    <property type="entry name" value="GGDEF_dom"/>
</dbReference>
<organism evidence="5 6">
    <name type="scientific">Paucibacter sediminis</name>
    <dbReference type="NCBI Taxonomy" id="3019553"/>
    <lineage>
        <taxon>Bacteria</taxon>
        <taxon>Pseudomonadati</taxon>
        <taxon>Pseudomonadota</taxon>
        <taxon>Betaproteobacteria</taxon>
        <taxon>Burkholderiales</taxon>
        <taxon>Sphaerotilaceae</taxon>
        <taxon>Roseateles</taxon>
    </lineage>
</organism>
<evidence type="ECO:0000259" key="4">
    <source>
        <dbReference type="PROSITE" id="PS50887"/>
    </source>
</evidence>
<evidence type="ECO:0000259" key="3">
    <source>
        <dbReference type="PROSITE" id="PS50885"/>
    </source>
</evidence>
<feature type="domain" description="HAMP" evidence="3">
    <location>
        <begin position="173"/>
        <end position="226"/>
    </location>
</feature>
<dbReference type="EMBL" id="CP116346">
    <property type="protein sequence ID" value="WIT10809.1"/>
    <property type="molecule type" value="Genomic_DNA"/>
</dbReference>
<dbReference type="InterPro" id="IPR003660">
    <property type="entry name" value="HAMP_dom"/>
</dbReference>